<reference evidence="2" key="2">
    <citation type="submission" date="2020-02" db="EMBL/GenBank/DDBJ databases">
        <authorList>
            <person name="Littmann E."/>
            <person name="Sorbara M."/>
        </authorList>
    </citation>
    <scope>NUCLEOTIDE SEQUENCE</scope>
    <source>
        <strain evidence="2">MSK.1.17</strain>
    </source>
</reference>
<sequence>MKQTIRELCDDTIAARVEDLVNQWHENKTQSERRADRKLNEQMDRWMKKLNKEQKQGVETCIDSILEGNGVCQTYLYEEGVKDGIRLMKMIHGM</sequence>
<evidence type="ECO:0000313" key="4">
    <source>
        <dbReference type="Proteomes" id="UP001299608"/>
    </source>
</evidence>
<dbReference type="InterPro" id="IPR049215">
    <property type="entry name" value="DUF6809"/>
</dbReference>
<dbReference type="Proteomes" id="UP001299608">
    <property type="component" value="Unassembled WGS sequence"/>
</dbReference>
<name>A0AAW5C1W3_9FIRM</name>
<reference evidence="2 3" key="1">
    <citation type="journal article" date="2020" name="Cell Host Microbe">
        <title>Functional and Genomic Variation between Human-Derived Isolates of Lachnospiraceae Reveals Inter- and Intra-Species Diversity.</title>
        <authorList>
            <person name="Sorbara M.T."/>
            <person name="Littmann E.R."/>
            <person name="Fontana E."/>
            <person name="Moody T.U."/>
            <person name="Kohout C.E."/>
            <person name="Gjonbalaj M."/>
            <person name="Eaton V."/>
            <person name="Seok R."/>
            <person name="Leiner I.M."/>
            <person name="Pamer E.G."/>
        </authorList>
    </citation>
    <scope>NUCLEOTIDE SEQUENCE [LARGE SCALE GENOMIC DNA]</scope>
    <source>
        <strain evidence="2 3">MSK.1.17</strain>
    </source>
</reference>
<dbReference type="Proteomes" id="UP000669239">
    <property type="component" value="Unassembled WGS sequence"/>
</dbReference>
<dbReference type="EMBL" id="JAKNGE010000032">
    <property type="protein sequence ID" value="MCG4748052.1"/>
    <property type="molecule type" value="Genomic_DNA"/>
</dbReference>
<comment type="caution">
    <text evidence="1">The sequence shown here is derived from an EMBL/GenBank/DDBJ whole genome shotgun (WGS) entry which is preliminary data.</text>
</comment>
<dbReference type="RefSeq" id="WP_165640831.1">
    <property type="nucleotide sequence ID" value="NZ_JAAITT010000002.1"/>
</dbReference>
<proteinExistence type="predicted"/>
<protein>
    <submittedName>
        <fullName evidence="1">Uncharacterized protein</fullName>
    </submittedName>
</protein>
<evidence type="ECO:0000313" key="3">
    <source>
        <dbReference type="Proteomes" id="UP000669239"/>
    </source>
</evidence>
<dbReference type="Pfam" id="PF20648">
    <property type="entry name" value="DUF6809"/>
    <property type="match status" value="1"/>
</dbReference>
<keyword evidence="3" id="KW-1185">Reference proteome</keyword>
<evidence type="ECO:0000313" key="2">
    <source>
        <dbReference type="EMBL" id="NSJ47380.1"/>
    </source>
</evidence>
<dbReference type="EMBL" id="JAAITT010000002">
    <property type="protein sequence ID" value="NSJ47380.1"/>
    <property type="molecule type" value="Genomic_DNA"/>
</dbReference>
<dbReference type="AlphaFoldDB" id="A0AAW5C1W3"/>
<organism evidence="1 4">
    <name type="scientific">Enterocloster aldenensis</name>
    <dbReference type="NCBI Taxonomy" id="358742"/>
    <lineage>
        <taxon>Bacteria</taxon>
        <taxon>Bacillati</taxon>
        <taxon>Bacillota</taxon>
        <taxon>Clostridia</taxon>
        <taxon>Lachnospirales</taxon>
        <taxon>Lachnospiraceae</taxon>
        <taxon>Enterocloster</taxon>
    </lineage>
</organism>
<gene>
    <name evidence="2" type="ORF">G5B36_01500</name>
    <name evidence="1" type="ORF">L0N08_21765</name>
</gene>
<evidence type="ECO:0000313" key="1">
    <source>
        <dbReference type="EMBL" id="MCG4748052.1"/>
    </source>
</evidence>
<accession>A0AAW5C1W3</accession>
<reference evidence="1" key="3">
    <citation type="submission" date="2022-01" db="EMBL/GenBank/DDBJ databases">
        <title>Collection of gut derived symbiotic bacterial strains cultured from healthy donors.</title>
        <authorList>
            <person name="Lin H."/>
            <person name="Kohout C."/>
            <person name="Waligurski E."/>
            <person name="Pamer E.G."/>
        </authorList>
    </citation>
    <scope>NUCLEOTIDE SEQUENCE</scope>
    <source>
        <strain evidence="1">DFI.6.55</strain>
    </source>
</reference>